<dbReference type="Gene3D" id="3.40.50.720">
    <property type="entry name" value="NAD(P)-binding Rossmann-like Domain"/>
    <property type="match status" value="1"/>
</dbReference>
<keyword evidence="5" id="KW-1185">Reference proteome</keyword>
<evidence type="ECO:0000256" key="3">
    <source>
        <dbReference type="ARBA" id="ARBA00023002"/>
    </source>
</evidence>
<evidence type="ECO:0000313" key="4">
    <source>
        <dbReference type="EMBL" id="CAL1709030.1"/>
    </source>
</evidence>
<dbReference type="InterPro" id="IPR002347">
    <property type="entry name" value="SDR_fam"/>
</dbReference>
<dbReference type="InterPro" id="IPR036291">
    <property type="entry name" value="NAD(P)-bd_dom_sf"/>
</dbReference>
<proteinExistence type="inferred from homology"/>
<sequence>MRHQQSDSDASYSMDLSDLSRRVIIVTGGNTGIGYSTVQHLARHGAKVYMAARNEEKAKAAINQLHKEGLSPGNGEVVWLKLDLSDPRNAKKAAEDFIAKEKRLDVLVNNAALLVTPYSVTRDGISDIMMVNHVSPFVLTMSLLPLMRETAKQSGSDVRIVNVSSELQAKGGIRFRNREDFNDEHASSLFPAASRYARTKLANMLFTNELQRRFDAEGIPIIALSLHPGSVDTGGNQAWIARTPSIVRFIFGTFGRFFFIPPDRGSYASVFAAGAPVVRAEPEKYKAAYLTPKARIGKPPSQQATNANLAKELWETTERIVKEIGV</sequence>
<dbReference type="Pfam" id="PF00106">
    <property type="entry name" value="adh_short"/>
    <property type="match status" value="1"/>
</dbReference>
<protein>
    <recommendedName>
        <fullName evidence="6">NAD(P)-binding protein</fullName>
    </recommendedName>
</protein>
<evidence type="ECO:0000256" key="1">
    <source>
        <dbReference type="ARBA" id="ARBA00006484"/>
    </source>
</evidence>
<dbReference type="EMBL" id="OZ037948">
    <property type="protein sequence ID" value="CAL1709030.1"/>
    <property type="molecule type" value="Genomic_DNA"/>
</dbReference>
<keyword evidence="3" id="KW-0560">Oxidoreductase</keyword>
<evidence type="ECO:0000313" key="5">
    <source>
        <dbReference type="Proteomes" id="UP001497453"/>
    </source>
</evidence>
<gene>
    <name evidence="4" type="ORF">GFSPODELE1_LOCUS7154</name>
</gene>
<evidence type="ECO:0008006" key="6">
    <source>
        <dbReference type="Google" id="ProtNLM"/>
    </source>
</evidence>
<name>A0ABP1DMH1_9APHY</name>
<accession>A0ABP1DMH1</accession>
<comment type="similarity">
    <text evidence="1">Belongs to the short-chain dehydrogenases/reductases (SDR) family.</text>
</comment>
<dbReference type="PRINTS" id="PR00081">
    <property type="entry name" value="GDHRDH"/>
</dbReference>
<evidence type="ECO:0000256" key="2">
    <source>
        <dbReference type="ARBA" id="ARBA00022857"/>
    </source>
</evidence>
<dbReference type="PANTHER" id="PTHR24320:SF282">
    <property type="entry name" value="WW DOMAIN-CONTAINING OXIDOREDUCTASE"/>
    <property type="match status" value="1"/>
</dbReference>
<dbReference type="PANTHER" id="PTHR24320">
    <property type="entry name" value="RETINOL DEHYDROGENASE"/>
    <property type="match status" value="1"/>
</dbReference>
<keyword evidence="2" id="KW-0521">NADP</keyword>
<reference evidence="5" key="1">
    <citation type="submission" date="2024-04" db="EMBL/GenBank/DDBJ databases">
        <authorList>
            <person name="Shaw F."/>
            <person name="Minotto A."/>
        </authorList>
    </citation>
    <scope>NUCLEOTIDE SEQUENCE [LARGE SCALE GENOMIC DNA]</scope>
</reference>
<dbReference type="Proteomes" id="UP001497453">
    <property type="component" value="Chromosome 5"/>
</dbReference>
<organism evidence="4 5">
    <name type="scientific">Somion occarium</name>
    <dbReference type="NCBI Taxonomy" id="3059160"/>
    <lineage>
        <taxon>Eukaryota</taxon>
        <taxon>Fungi</taxon>
        <taxon>Dikarya</taxon>
        <taxon>Basidiomycota</taxon>
        <taxon>Agaricomycotina</taxon>
        <taxon>Agaricomycetes</taxon>
        <taxon>Polyporales</taxon>
        <taxon>Cerrenaceae</taxon>
        <taxon>Somion</taxon>
    </lineage>
</organism>
<dbReference type="SUPFAM" id="SSF51735">
    <property type="entry name" value="NAD(P)-binding Rossmann-fold domains"/>
    <property type="match status" value="1"/>
</dbReference>